<organism evidence="16 17">
    <name type="scientific">Anaerococcus tetradius</name>
    <dbReference type="NCBI Taxonomy" id="33036"/>
    <lineage>
        <taxon>Bacteria</taxon>
        <taxon>Bacillati</taxon>
        <taxon>Bacillota</taxon>
        <taxon>Tissierellia</taxon>
        <taxon>Tissierellales</taxon>
        <taxon>Peptoniphilaceae</taxon>
        <taxon>Anaerococcus</taxon>
    </lineage>
</organism>
<name>A0A133KHD0_9FIRM</name>
<keyword evidence="8 13" id="KW-0548">Nucleotidyltransferase</keyword>
<evidence type="ECO:0000259" key="15">
    <source>
        <dbReference type="PROSITE" id="PS51163"/>
    </source>
</evidence>
<gene>
    <name evidence="16" type="ORF">HMPREF3200_00432</name>
</gene>
<feature type="binding site" evidence="14">
    <location>
        <position position="240"/>
    </location>
    <ligand>
        <name>ATP</name>
        <dbReference type="ChEBI" id="CHEBI:30616"/>
    </ligand>
</feature>
<dbReference type="GO" id="GO:0005737">
    <property type="term" value="C:cytoplasm"/>
    <property type="evidence" value="ECO:0007669"/>
    <property type="project" value="UniProtKB-SubCell"/>
</dbReference>
<reference evidence="17" key="1">
    <citation type="submission" date="2016-01" db="EMBL/GenBank/DDBJ databases">
        <authorList>
            <person name="Mitreva M."/>
            <person name="Pepin K.H."/>
            <person name="Mihindukulasuriya K.A."/>
            <person name="Fulton R."/>
            <person name="Fronick C."/>
            <person name="O'Laughlin M."/>
            <person name="Miner T."/>
            <person name="Herter B."/>
            <person name="Rosa B.A."/>
            <person name="Cordes M."/>
            <person name="Tomlinson C."/>
            <person name="Wollam A."/>
            <person name="Palsikar V.B."/>
            <person name="Mardis E.R."/>
            <person name="Wilson R.K."/>
        </authorList>
    </citation>
    <scope>NUCLEOTIDE SEQUENCE [LARGE SCALE GENOMIC DNA]</scope>
    <source>
        <strain evidence="17">MJR8151</strain>
    </source>
</reference>
<dbReference type="EMBL" id="LRPM01000010">
    <property type="protein sequence ID" value="KWZ78951.1"/>
    <property type="molecule type" value="Genomic_DNA"/>
</dbReference>
<feature type="binding site" evidence="14">
    <location>
        <position position="127"/>
    </location>
    <ligand>
        <name>L-threonine</name>
        <dbReference type="ChEBI" id="CHEBI:57926"/>
    </ligand>
</feature>
<dbReference type="InterPro" id="IPR005145">
    <property type="entry name" value="Sua5_C"/>
</dbReference>
<comment type="function">
    <text evidence="13">Required for the formation of a threonylcarbamoyl group on adenosine at position 37 (t(6)A37) in tRNAs that read codons beginning with adenine.</text>
</comment>
<evidence type="ECO:0000313" key="17">
    <source>
        <dbReference type="Proteomes" id="UP000070383"/>
    </source>
</evidence>
<dbReference type="InterPro" id="IPR017945">
    <property type="entry name" value="DHBP_synth_RibB-like_a/b_dom"/>
</dbReference>
<dbReference type="GO" id="GO:0000049">
    <property type="term" value="F:tRNA binding"/>
    <property type="evidence" value="ECO:0007669"/>
    <property type="project" value="TreeGrafter"/>
</dbReference>
<feature type="binding site" evidence="14">
    <location>
        <position position="69"/>
    </location>
    <ligand>
        <name>ATP</name>
        <dbReference type="ChEBI" id="CHEBI:30616"/>
    </ligand>
</feature>
<dbReference type="FunFam" id="3.90.870.10:FF:000009">
    <property type="entry name" value="Threonylcarbamoyl-AMP synthase, putative"/>
    <property type="match status" value="1"/>
</dbReference>
<dbReference type="SUPFAM" id="SSF55821">
    <property type="entry name" value="YrdC/RibB"/>
    <property type="match status" value="1"/>
</dbReference>
<dbReference type="Pfam" id="PF03481">
    <property type="entry name" value="Sua5_C"/>
    <property type="match status" value="1"/>
</dbReference>
<evidence type="ECO:0000256" key="10">
    <source>
        <dbReference type="ARBA" id="ARBA00022840"/>
    </source>
</evidence>
<dbReference type="STRING" id="33036.HMPREF3200_00432"/>
<dbReference type="EC" id="2.7.7.87" evidence="3 13"/>
<dbReference type="AlphaFoldDB" id="A0A133KHD0"/>
<comment type="similarity">
    <text evidence="2 13">Belongs to the SUA5 family.</text>
</comment>
<keyword evidence="7 13" id="KW-0819">tRNA processing</keyword>
<comment type="catalytic activity">
    <reaction evidence="12 13">
        <text>L-threonine + hydrogencarbonate + ATP = L-threonylcarbamoyladenylate + diphosphate + H2O</text>
        <dbReference type="Rhea" id="RHEA:36407"/>
        <dbReference type="ChEBI" id="CHEBI:15377"/>
        <dbReference type="ChEBI" id="CHEBI:17544"/>
        <dbReference type="ChEBI" id="CHEBI:30616"/>
        <dbReference type="ChEBI" id="CHEBI:33019"/>
        <dbReference type="ChEBI" id="CHEBI:57926"/>
        <dbReference type="ChEBI" id="CHEBI:73682"/>
        <dbReference type="EC" id="2.7.7.87"/>
    </reaction>
</comment>
<feature type="binding site" evidence="14">
    <location>
        <position position="147"/>
    </location>
    <ligand>
        <name>L-threonine</name>
        <dbReference type="ChEBI" id="CHEBI:57926"/>
    </ligand>
</feature>
<dbReference type="GO" id="GO:0003725">
    <property type="term" value="F:double-stranded RNA binding"/>
    <property type="evidence" value="ECO:0007669"/>
    <property type="project" value="UniProtKB-UniRule"/>
</dbReference>
<dbReference type="Proteomes" id="UP000070383">
    <property type="component" value="Unassembled WGS sequence"/>
</dbReference>
<dbReference type="Gene3D" id="3.40.50.11030">
    <property type="entry name" value="Threonylcarbamoyl-AMP synthase, C-terminal domain"/>
    <property type="match status" value="1"/>
</dbReference>
<evidence type="ECO:0000256" key="14">
    <source>
        <dbReference type="PIRSR" id="PIRSR004930-1"/>
    </source>
</evidence>
<accession>A0A133KHD0</accession>
<evidence type="ECO:0000256" key="7">
    <source>
        <dbReference type="ARBA" id="ARBA00022694"/>
    </source>
</evidence>
<proteinExistence type="inferred from homology"/>
<dbReference type="Pfam" id="PF01300">
    <property type="entry name" value="Sua5_yciO_yrdC"/>
    <property type="match status" value="1"/>
</dbReference>
<sequence>MKEEKMQTEVLKIDRKNIDQEKIIKAANYLKEGKLVAIPTETVYGLGANGLDEKACVNIFKTKNRPADNPLILHISNIDMLYNLVENVNDDAKKLMKLWPGPLTMIFKKSDLIPDVVTAKGDTVAVRFPVDEIARAIIEKANVPIAAPSANISGRPSPTNAYDCYYDLNGKIPLIIDGGSCDIGIESTVIDMSENPPTILRPGYYTLEMIREIIPEVRLDDALVDDNKIPKSPGQKYKHYAPKARMQVYVGKGAADFIYKKARAYSNSGLHVGVLVFEEDMERFKDFDRISFGDRDDLSQMSHVLFTALRKMDKMGVDLILAEGVLDNNLGKSIMNRMKKSAAGNIEYL</sequence>
<dbReference type="Gene3D" id="3.90.870.10">
    <property type="entry name" value="DHBP synthase"/>
    <property type="match status" value="1"/>
</dbReference>
<dbReference type="InterPro" id="IPR050156">
    <property type="entry name" value="TC-AMP_synthase_SUA5"/>
</dbReference>
<feature type="domain" description="YrdC-like" evidence="15">
    <location>
        <begin position="20"/>
        <end position="205"/>
    </location>
</feature>
<feature type="binding site" evidence="14">
    <location>
        <position position="74"/>
    </location>
    <ligand>
        <name>L-threonine</name>
        <dbReference type="ChEBI" id="CHEBI:57926"/>
    </ligand>
</feature>
<keyword evidence="9 13" id="KW-0547">Nucleotide-binding</keyword>
<dbReference type="NCBIfam" id="TIGR00057">
    <property type="entry name" value="L-threonylcarbamoyladenylate synthase"/>
    <property type="match status" value="1"/>
</dbReference>
<evidence type="ECO:0000313" key="16">
    <source>
        <dbReference type="EMBL" id="KWZ78951.1"/>
    </source>
</evidence>
<dbReference type="PATRIC" id="fig|33036.3.peg.432"/>
<evidence type="ECO:0000256" key="4">
    <source>
        <dbReference type="ARBA" id="ARBA00015492"/>
    </source>
</evidence>
<dbReference type="PANTHER" id="PTHR17490">
    <property type="entry name" value="SUA5"/>
    <property type="match status" value="1"/>
</dbReference>
<feature type="binding site" evidence="14">
    <location>
        <position position="65"/>
    </location>
    <ligand>
        <name>ATP</name>
        <dbReference type="ChEBI" id="CHEBI:30616"/>
    </ligand>
</feature>
<keyword evidence="5 13" id="KW-0963">Cytoplasm</keyword>
<dbReference type="PIRSF" id="PIRSF004930">
    <property type="entry name" value="Tln_factor_SUA5"/>
    <property type="match status" value="1"/>
</dbReference>
<feature type="binding site" evidence="14">
    <location>
        <position position="187"/>
    </location>
    <ligand>
        <name>L-threonine</name>
        <dbReference type="ChEBI" id="CHEBI:57926"/>
    </ligand>
</feature>
<keyword evidence="17" id="KW-1185">Reference proteome</keyword>
<evidence type="ECO:0000256" key="6">
    <source>
        <dbReference type="ARBA" id="ARBA00022679"/>
    </source>
</evidence>
<evidence type="ECO:0000256" key="9">
    <source>
        <dbReference type="ARBA" id="ARBA00022741"/>
    </source>
</evidence>
<evidence type="ECO:0000256" key="12">
    <source>
        <dbReference type="ARBA" id="ARBA00048366"/>
    </source>
</evidence>
<evidence type="ECO:0000256" key="1">
    <source>
        <dbReference type="ARBA" id="ARBA00004496"/>
    </source>
</evidence>
<feature type="binding site" evidence="14">
    <location>
        <position position="123"/>
    </location>
    <ligand>
        <name>ATP</name>
        <dbReference type="ChEBI" id="CHEBI:30616"/>
    </ligand>
</feature>
<keyword evidence="6 13" id="KW-0808">Transferase</keyword>
<feature type="binding site" evidence="14">
    <location>
        <position position="157"/>
    </location>
    <ligand>
        <name>ATP</name>
        <dbReference type="ChEBI" id="CHEBI:30616"/>
    </ligand>
</feature>
<dbReference type="InterPro" id="IPR006070">
    <property type="entry name" value="Sua5-like_dom"/>
</dbReference>
<dbReference type="PANTHER" id="PTHR17490:SF16">
    <property type="entry name" value="THREONYLCARBAMOYL-AMP SYNTHASE"/>
    <property type="match status" value="1"/>
</dbReference>
<keyword evidence="10 13" id="KW-0067">ATP-binding</keyword>
<dbReference type="GO" id="GO:0061710">
    <property type="term" value="F:L-threonylcarbamoyladenylate synthase"/>
    <property type="evidence" value="ECO:0007669"/>
    <property type="project" value="UniProtKB-EC"/>
</dbReference>
<feature type="binding site" evidence="14">
    <location>
        <position position="42"/>
    </location>
    <ligand>
        <name>L-threonine</name>
        <dbReference type="ChEBI" id="CHEBI:57926"/>
    </ligand>
</feature>
<dbReference type="InterPro" id="IPR038385">
    <property type="entry name" value="Sua5/YwlC_C"/>
</dbReference>
<evidence type="ECO:0000256" key="8">
    <source>
        <dbReference type="ARBA" id="ARBA00022695"/>
    </source>
</evidence>
<dbReference type="InterPro" id="IPR010923">
    <property type="entry name" value="T(6)A37_SUA5"/>
</dbReference>
<dbReference type="GO" id="GO:0005524">
    <property type="term" value="F:ATP binding"/>
    <property type="evidence" value="ECO:0007669"/>
    <property type="project" value="UniProtKB-UniRule"/>
</dbReference>
<evidence type="ECO:0000256" key="13">
    <source>
        <dbReference type="PIRNR" id="PIRNR004930"/>
    </source>
</evidence>
<protein>
    <recommendedName>
        <fullName evidence="4 13">Threonylcarbamoyl-AMP synthase</fullName>
        <shortName evidence="13">TC-AMP synthase</shortName>
        <ecNumber evidence="3 13">2.7.7.87</ecNumber>
    </recommendedName>
    <alternativeName>
        <fullName evidence="11 13">L-threonylcarbamoyladenylate synthase</fullName>
    </alternativeName>
</protein>
<dbReference type="GO" id="GO:0006450">
    <property type="term" value="P:regulation of translational fidelity"/>
    <property type="evidence" value="ECO:0007669"/>
    <property type="project" value="TreeGrafter"/>
</dbReference>
<dbReference type="PROSITE" id="PS51163">
    <property type="entry name" value="YRDC"/>
    <property type="match status" value="1"/>
</dbReference>
<evidence type="ECO:0000256" key="11">
    <source>
        <dbReference type="ARBA" id="ARBA00029774"/>
    </source>
</evidence>
<feature type="binding site" evidence="14">
    <location>
        <position position="149"/>
    </location>
    <ligand>
        <name>ATP</name>
        <dbReference type="ChEBI" id="CHEBI:30616"/>
    </ligand>
</feature>
<comment type="caution">
    <text evidence="16">The sequence shown here is derived from an EMBL/GenBank/DDBJ whole genome shotgun (WGS) entry which is preliminary data.</text>
</comment>
<evidence type="ECO:0000256" key="2">
    <source>
        <dbReference type="ARBA" id="ARBA00007663"/>
    </source>
</evidence>
<dbReference type="GO" id="GO:0008033">
    <property type="term" value="P:tRNA processing"/>
    <property type="evidence" value="ECO:0007669"/>
    <property type="project" value="UniProtKB-KW"/>
</dbReference>
<feature type="binding site" evidence="14">
    <location>
        <position position="201"/>
    </location>
    <ligand>
        <name>ATP</name>
        <dbReference type="ChEBI" id="CHEBI:30616"/>
    </ligand>
</feature>
<evidence type="ECO:0000256" key="3">
    <source>
        <dbReference type="ARBA" id="ARBA00012584"/>
    </source>
</evidence>
<evidence type="ECO:0000256" key="5">
    <source>
        <dbReference type="ARBA" id="ARBA00022490"/>
    </source>
</evidence>
<comment type="subcellular location">
    <subcellularLocation>
        <location evidence="1 13">Cytoplasm</location>
    </subcellularLocation>
</comment>